<dbReference type="OrthoDB" id="44820at2759"/>
<organism evidence="1 2">
    <name type="scientific">Phoenix dactylifera</name>
    <name type="common">Date palm</name>
    <dbReference type="NCBI Taxonomy" id="42345"/>
    <lineage>
        <taxon>Eukaryota</taxon>
        <taxon>Viridiplantae</taxon>
        <taxon>Streptophyta</taxon>
        <taxon>Embryophyta</taxon>
        <taxon>Tracheophyta</taxon>
        <taxon>Spermatophyta</taxon>
        <taxon>Magnoliopsida</taxon>
        <taxon>Liliopsida</taxon>
        <taxon>Arecaceae</taxon>
        <taxon>Coryphoideae</taxon>
        <taxon>Phoeniceae</taxon>
        <taxon>Phoenix</taxon>
    </lineage>
</organism>
<evidence type="ECO:0000313" key="2">
    <source>
        <dbReference type="RefSeq" id="XP_026661104.1"/>
    </source>
</evidence>
<dbReference type="AlphaFoldDB" id="A0A8B8J5C2"/>
<dbReference type="Proteomes" id="UP000228380">
    <property type="component" value="Chromosome 8"/>
</dbReference>
<accession>A0A8B8J5C2</accession>
<dbReference type="GeneID" id="103708809"/>
<name>A0A8B8J5C2_PHODC</name>
<keyword evidence="1" id="KW-1185">Reference proteome</keyword>
<dbReference type="InterPro" id="IPR018790">
    <property type="entry name" value="DUF2358"/>
</dbReference>
<dbReference type="RefSeq" id="XP_026661104.1">
    <property type="nucleotide sequence ID" value="XM_026805303.2"/>
</dbReference>
<sequence length="160" mass="18808">MPPPSKFPATHRLDPPRRPILTFQKRKVGGGRRPYFDAEGGLVELQLEEDLPHLFDEQEIDRSMYGERLWFRDPIAKHDTIDGYLFNIRLLELLFRRDFYVHHVRQTGIDEITTRWTVVMRFVLLPWKPELVFPGISIMGGNPQNQKFCSHAISLIYSCN</sequence>
<protein>
    <submittedName>
        <fullName evidence="2">Uncharacterized protein LOC103708809</fullName>
    </submittedName>
</protein>
<evidence type="ECO:0000313" key="1">
    <source>
        <dbReference type="Proteomes" id="UP000228380"/>
    </source>
</evidence>
<proteinExistence type="predicted"/>
<dbReference type="Pfam" id="PF10184">
    <property type="entry name" value="DUF2358"/>
    <property type="match status" value="1"/>
</dbReference>
<dbReference type="KEGG" id="pda:103708809"/>
<reference evidence="2" key="2">
    <citation type="submission" date="2025-08" db="UniProtKB">
        <authorList>
            <consortium name="RefSeq"/>
        </authorList>
    </citation>
    <scope>IDENTIFICATION</scope>
    <source>
        <tissue evidence="2">Young leaves</tissue>
    </source>
</reference>
<gene>
    <name evidence="2" type="primary">LOC103708809</name>
</gene>
<reference evidence="1" key="1">
    <citation type="journal article" date="2019" name="Nat. Commun.">
        <title>Genome-wide association mapping of date palm fruit traits.</title>
        <authorList>
            <person name="Hazzouri K.M."/>
            <person name="Gros-Balthazard M."/>
            <person name="Flowers J.M."/>
            <person name="Copetti D."/>
            <person name="Lemansour A."/>
            <person name="Lebrun M."/>
            <person name="Masmoudi K."/>
            <person name="Ferrand S."/>
            <person name="Dhar M.I."/>
            <person name="Fresquez Z.A."/>
            <person name="Rosas U."/>
            <person name="Zhang J."/>
            <person name="Talag J."/>
            <person name="Lee S."/>
            <person name="Kudrna D."/>
            <person name="Powell R.F."/>
            <person name="Leitch I.J."/>
            <person name="Krueger R.R."/>
            <person name="Wing R.A."/>
            <person name="Amiri K.M.A."/>
            <person name="Purugganan M.D."/>
        </authorList>
    </citation>
    <scope>NUCLEOTIDE SEQUENCE [LARGE SCALE GENOMIC DNA]</scope>
    <source>
        <strain evidence="1">cv. Khalas</strain>
    </source>
</reference>